<name>A0A286ULZ7_9AGAM</name>
<protein>
    <submittedName>
        <fullName evidence="1">Uncharacterized protein</fullName>
    </submittedName>
</protein>
<evidence type="ECO:0000313" key="2">
    <source>
        <dbReference type="Proteomes" id="UP000217199"/>
    </source>
</evidence>
<gene>
    <name evidence="1" type="ORF">PNOK_0314100</name>
</gene>
<dbReference type="OrthoDB" id="5522061at2759"/>
<keyword evidence="2" id="KW-1185">Reference proteome</keyword>
<comment type="caution">
    <text evidence="1">The sequence shown here is derived from an EMBL/GenBank/DDBJ whole genome shotgun (WGS) entry which is preliminary data.</text>
</comment>
<accession>A0A286ULZ7</accession>
<organism evidence="1 2">
    <name type="scientific">Pyrrhoderma noxium</name>
    <dbReference type="NCBI Taxonomy" id="2282107"/>
    <lineage>
        <taxon>Eukaryota</taxon>
        <taxon>Fungi</taxon>
        <taxon>Dikarya</taxon>
        <taxon>Basidiomycota</taxon>
        <taxon>Agaricomycotina</taxon>
        <taxon>Agaricomycetes</taxon>
        <taxon>Hymenochaetales</taxon>
        <taxon>Hymenochaetaceae</taxon>
        <taxon>Pyrrhoderma</taxon>
    </lineage>
</organism>
<sequence length="223" mass="25560">MENSQRWTLRSNYNVLNDTGGFLYDPVYFRSAECRVMAVHHLQSYRRNSSVTRFTTSTLGKRPVRLYQELHFETKGPEEWSGADENLKGELEEMMRLVETVELVDIDAEKNHEQSTFSNSETSKKGGAGLKYEAGAKDNANSVILDDQIWSECVEMTLSSNSRLVESEDRLQLREGSRAALINYVKYRRMELMLLKQIGGKNERSLPKVPSFRLSKTLTDAHP</sequence>
<dbReference type="EMBL" id="NBII01000003">
    <property type="protein sequence ID" value="PAV20514.1"/>
    <property type="molecule type" value="Genomic_DNA"/>
</dbReference>
<evidence type="ECO:0000313" key="1">
    <source>
        <dbReference type="EMBL" id="PAV20514.1"/>
    </source>
</evidence>
<dbReference type="AlphaFoldDB" id="A0A286ULZ7"/>
<dbReference type="Proteomes" id="UP000217199">
    <property type="component" value="Unassembled WGS sequence"/>
</dbReference>
<dbReference type="InParanoid" id="A0A286ULZ7"/>
<reference evidence="1 2" key="1">
    <citation type="journal article" date="2017" name="Mol. Ecol.">
        <title>Comparative and population genomic landscape of Phellinus noxius: A hypervariable fungus causing root rot in trees.</title>
        <authorList>
            <person name="Chung C.L."/>
            <person name="Lee T.J."/>
            <person name="Akiba M."/>
            <person name="Lee H.H."/>
            <person name="Kuo T.H."/>
            <person name="Liu D."/>
            <person name="Ke H.M."/>
            <person name="Yokoi T."/>
            <person name="Roa M.B."/>
            <person name="Lu M.J."/>
            <person name="Chang Y.Y."/>
            <person name="Ann P.J."/>
            <person name="Tsai J.N."/>
            <person name="Chen C.Y."/>
            <person name="Tzean S.S."/>
            <person name="Ota Y."/>
            <person name="Hattori T."/>
            <person name="Sahashi N."/>
            <person name="Liou R.F."/>
            <person name="Kikuchi T."/>
            <person name="Tsai I.J."/>
        </authorList>
    </citation>
    <scope>NUCLEOTIDE SEQUENCE [LARGE SCALE GENOMIC DNA]</scope>
    <source>
        <strain evidence="1 2">FFPRI411160</strain>
    </source>
</reference>
<proteinExistence type="predicted"/>